<dbReference type="Pfam" id="PF02485">
    <property type="entry name" value="Branch"/>
    <property type="match status" value="1"/>
</dbReference>
<evidence type="ECO:0000256" key="6">
    <source>
        <dbReference type="ARBA" id="ARBA00022968"/>
    </source>
</evidence>
<evidence type="ECO:0000256" key="2">
    <source>
        <dbReference type="ARBA" id="ARBA00004922"/>
    </source>
</evidence>
<keyword evidence="6" id="KW-0735">Signal-anchor</keyword>
<keyword evidence="3" id="KW-0328">Glycosyltransferase</keyword>
<dbReference type="PANTHER" id="PTHR19297:SF185">
    <property type="entry name" value="BETA-1,3-GALACTOSYL-O-GLYCOSYL-GLYCOPROTEIN BETA-1,6-N-ACETYLGLUCOSAMINYLTRANSFERASE 3"/>
    <property type="match status" value="1"/>
</dbReference>
<dbReference type="EMBL" id="KN549277">
    <property type="protein sequence ID" value="KHJ98762.1"/>
    <property type="molecule type" value="Genomic_DNA"/>
</dbReference>
<reference evidence="11 12" key="1">
    <citation type="submission" date="2014-03" db="EMBL/GenBank/DDBJ databases">
        <title>Draft genome of the hookworm Oesophagostomum dentatum.</title>
        <authorList>
            <person name="Mitreva M."/>
        </authorList>
    </citation>
    <scope>NUCLEOTIDE SEQUENCE [LARGE SCALE GENOMIC DNA]</scope>
    <source>
        <strain evidence="11 12">OD-Hann</strain>
    </source>
</reference>
<comment type="pathway">
    <text evidence="2">Protein modification; protein glycosylation.</text>
</comment>
<dbReference type="OrthoDB" id="5841599at2759"/>
<dbReference type="InterPro" id="IPR003406">
    <property type="entry name" value="Glyco_trans_14"/>
</dbReference>
<organism evidence="11 12">
    <name type="scientific">Oesophagostomum dentatum</name>
    <name type="common">Nodular worm</name>
    <dbReference type="NCBI Taxonomy" id="61180"/>
    <lineage>
        <taxon>Eukaryota</taxon>
        <taxon>Metazoa</taxon>
        <taxon>Ecdysozoa</taxon>
        <taxon>Nematoda</taxon>
        <taxon>Chromadorea</taxon>
        <taxon>Rhabditida</taxon>
        <taxon>Rhabditina</taxon>
        <taxon>Rhabditomorpha</taxon>
        <taxon>Strongyloidea</taxon>
        <taxon>Strongylidae</taxon>
        <taxon>Oesophagostomum</taxon>
    </lineage>
</organism>
<evidence type="ECO:0000256" key="8">
    <source>
        <dbReference type="ARBA" id="ARBA00023136"/>
    </source>
</evidence>
<evidence type="ECO:0000256" key="4">
    <source>
        <dbReference type="ARBA" id="ARBA00022679"/>
    </source>
</evidence>
<dbReference type="Proteomes" id="UP000053660">
    <property type="component" value="Unassembled WGS sequence"/>
</dbReference>
<dbReference type="AlphaFoldDB" id="A0A0B1TSF2"/>
<keyword evidence="12" id="KW-1185">Reference proteome</keyword>
<evidence type="ECO:0000313" key="11">
    <source>
        <dbReference type="EMBL" id="KHJ98762.1"/>
    </source>
</evidence>
<comment type="similarity">
    <text evidence="10">Belongs to the glycosyltransferase 14 family.</text>
</comment>
<sequence length="152" mass="17347">MFMLSAFYRPHNEYCVAVSGSADWDLKISIAEAAKCFSNINVMKPKKIKKGYSTTVYHNYSLSRLTEYRPSIEWGSFEVINSTWACVELLAKTETKWMYYQQLSGVDVPLKTNLEMVKILKSLNNTVNSEVATFQNDRILSKQVGCHLGNQT</sequence>
<keyword evidence="4" id="KW-0808">Transferase</keyword>
<evidence type="ECO:0000256" key="9">
    <source>
        <dbReference type="ARBA" id="ARBA00023180"/>
    </source>
</evidence>
<accession>A0A0B1TSF2</accession>
<evidence type="ECO:0000256" key="5">
    <source>
        <dbReference type="ARBA" id="ARBA00022692"/>
    </source>
</evidence>
<evidence type="ECO:0000256" key="1">
    <source>
        <dbReference type="ARBA" id="ARBA00004606"/>
    </source>
</evidence>
<comment type="subcellular location">
    <subcellularLocation>
        <location evidence="1">Membrane</location>
        <topology evidence="1">Single-pass type II membrane protein</topology>
    </subcellularLocation>
</comment>
<proteinExistence type="inferred from homology"/>
<dbReference type="GO" id="GO:0008375">
    <property type="term" value="F:acetylglucosaminyltransferase activity"/>
    <property type="evidence" value="ECO:0007669"/>
    <property type="project" value="TreeGrafter"/>
</dbReference>
<evidence type="ECO:0000256" key="10">
    <source>
        <dbReference type="ARBA" id="ARBA00038150"/>
    </source>
</evidence>
<evidence type="ECO:0000313" key="12">
    <source>
        <dbReference type="Proteomes" id="UP000053660"/>
    </source>
</evidence>
<name>A0A0B1TSF2_OESDE</name>
<gene>
    <name evidence="11" type="ORF">OESDEN_01263</name>
</gene>
<evidence type="ECO:0000256" key="7">
    <source>
        <dbReference type="ARBA" id="ARBA00022989"/>
    </source>
</evidence>
<dbReference type="GO" id="GO:0016020">
    <property type="term" value="C:membrane"/>
    <property type="evidence" value="ECO:0007669"/>
    <property type="project" value="UniProtKB-SubCell"/>
</dbReference>
<keyword evidence="9" id="KW-0325">Glycoprotein</keyword>
<evidence type="ECO:0000256" key="3">
    <source>
        <dbReference type="ARBA" id="ARBA00022676"/>
    </source>
</evidence>
<protein>
    <submittedName>
        <fullName evidence="11">Core-2/I-Branching enzyme</fullName>
    </submittedName>
</protein>
<dbReference type="PANTHER" id="PTHR19297">
    <property type="entry name" value="GLYCOSYLTRANSFERASE 14 FAMILY MEMBER"/>
    <property type="match status" value="1"/>
</dbReference>
<keyword evidence="8" id="KW-0472">Membrane</keyword>
<keyword evidence="7" id="KW-1133">Transmembrane helix</keyword>
<keyword evidence="5" id="KW-0812">Transmembrane</keyword>